<dbReference type="OrthoDB" id="665311at2759"/>
<dbReference type="Gramene" id="TraesMAC6B03G03448620.1">
    <property type="protein sequence ID" value="TraesMAC6B03G03448620.1.CDS1"/>
    <property type="gene ID" value="TraesMAC6B03G03448620"/>
</dbReference>
<dbReference type="Gramene" id="TraesCS6B03G0212000.1">
    <property type="protein sequence ID" value="TraesCS6B03G0212000.1.CDS1"/>
    <property type="gene ID" value="TraesCS6B03G0212000"/>
</dbReference>
<dbReference type="Gramene" id="TraesCS6B02G089800.1">
    <property type="protein sequence ID" value="TraesCS6B02G089800.1.cds1"/>
    <property type="gene ID" value="TraesCS6B02G089800"/>
</dbReference>
<dbReference type="InterPro" id="IPR017451">
    <property type="entry name" value="F-box-assoc_interact_dom"/>
</dbReference>
<dbReference type="InterPro" id="IPR011047">
    <property type="entry name" value="Quinoprotein_ADH-like_sf"/>
</dbReference>
<name>A0A3B6PGK3_WHEAT</name>
<dbReference type="EnsemblPlants" id="TraesCS6B02G089800.1">
    <property type="protein sequence ID" value="TraesCS6B02G089800.1.cds1"/>
    <property type="gene ID" value="TraesCS6B02G089800"/>
</dbReference>
<dbReference type="Gramene" id="TraesCAD_scaffold_003614_01G000400.1">
    <property type="protein sequence ID" value="TraesCAD_scaffold_003614_01G000400.1"/>
    <property type="gene ID" value="TraesCAD_scaffold_003614_01G000400"/>
</dbReference>
<dbReference type="Gramene" id="TraesJAG6B03G03440520.1">
    <property type="protein sequence ID" value="TraesJAG6B03G03440520.1.CDS1"/>
    <property type="gene ID" value="TraesJAG6B03G03440520"/>
</dbReference>
<dbReference type="Gramene" id="TraesROB_scaffold_040457_01G000300.1">
    <property type="protein sequence ID" value="TraesROB_scaffold_040457_01G000300.1"/>
    <property type="gene ID" value="TraesROB_scaffold_040457_01G000300"/>
</dbReference>
<reference evidence="2" key="2">
    <citation type="submission" date="2018-10" db="UniProtKB">
        <authorList>
            <consortium name="EnsemblPlants"/>
        </authorList>
    </citation>
    <scope>IDENTIFICATION</scope>
</reference>
<dbReference type="OMA" id="FANYIAY"/>
<dbReference type="Gramene" id="TraesWEE_scaffold_003175_01G000300.1">
    <property type="protein sequence ID" value="TraesWEE_scaffold_003175_01G000300.1"/>
    <property type="gene ID" value="TraesWEE_scaffold_003175_01G000300"/>
</dbReference>
<dbReference type="GeneID" id="123133525"/>
<feature type="domain" description="F-box" evidence="1">
    <location>
        <begin position="5"/>
        <end position="45"/>
    </location>
</feature>
<keyword evidence="3" id="KW-1185">Reference proteome</keyword>
<dbReference type="RefSeq" id="XP_044408937.1">
    <property type="nucleotide sequence ID" value="XM_044553002.1"/>
</dbReference>
<evidence type="ECO:0000313" key="2">
    <source>
        <dbReference type="EnsemblPlants" id="TraesCS6B02G089800.1.cds1"/>
    </source>
</evidence>
<dbReference type="Pfam" id="PF08268">
    <property type="entry name" value="FBA_3"/>
    <property type="match status" value="1"/>
</dbReference>
<dbReference type="KEGG" id="taes:123133525"/>
<dbReference type="Gene3D" id="1.20.1280.50">
    <property type="match status" value="1"/>
</dbReference>
<accession>A0A3B6PGK3</accession>
<dbReference type="InterPro" id="IPR015915">
    <property type="entry name" value="Kelch-typ_b-propeller"/>
</dbReference>
<dbReference type="PANTHER" id="PTHR31111">
    <property type="entry name" value="BNAA05G37150D PROTEIN-RELATED"/>
    <property type="match status" value="1"/>
</dbReference>
<evidence type="ECO:0000313" key="3">
    <source>
        <dbReference type="Proteomes" id="UP000019116"/>
    </source>
</evidence>
<reference evidence="2" key="1">
    <citation type="submission" date="2018-08" db="EMBL/GenBank/DDBJ databases">
        <authorList>
            <person name="Rossello M."/>
        </authorList>
    </citation>
    <scope>NUCLEOTIDE SEQUENCE [LARGE SCALE GENOMIC DNA]</scope>
    <source>
        <strain evidence="2">cv. Chinese Spring</strain>
    </source>
</reference>
<dbReference type="InterPro" id="IPR036047">
    <property type="entry name" value="F-box-like_dom_sf"/>
</dbReference>
<dbReference type="SMART" id="SM00256">
    <property type="entry name" value="FBOX"/>
    <property type="match status" value="1"/>
</dbReference>
<dbReference type="Gramene" id="TraesJUL6B03G03476560.1">
    <property type="protein sequence ID" value="TraesJUL6B03G03476560.1.CDS1"/>
    <property type="gene ID" value="TraesJUL6B03G03476560"/>
</dbReference>
<evidence type="ECO:0000259" key="1">
    <source>
        <dbReference type="SMART" id="SM00256"/>
    </source>
</evidence>
<dbReference type="STRING" id="4565.A0A3B6PGK3"/>
<sequence length="367" mass="40523">MPTSVPNDVVSEILSWAPVKSACRFRCASTGWRALISDPAFVAAHKARTEPQLLIVANSFHGVASGGRRRRRDLRLLDTDGSVVRVVKSAGDLWTITSGPRGPVCATRVGGVLNVIDLATGDVLVTSTEMDDGGASYVFGIGYAAPSGKFKVVRLTSMYSYADPPEYTCDVLTLEDGARTWWRRESPPIKDRVRFHKNSVVTIDGVLYFLYTYSSVPPQVGGYCVLCLDLETEEWKRSIKAPVRLQELRSETRMVELNGTLCMVQPEGRGTKHACTTIWLLTDLAEGTWVEAYMIPMARTIDLVIPFRVMHHGGKLMCYCFLNGPTPTLQVYDPLNGTCTHLADLPGNHLGDVAFCDLHLECYIRST</sequence>
<dbReference type="AlphaFoldDB" id="A0A3B6PGK3"/>
<dbReference type="Pfam" id="PF00646">
    <property type="entry name" value="F-box"/>
    <property type="match status" value="1"/>
</dbReference>
<dbReference type="SUPFAM" id="SSF81383">
    <property type="entry name" value="F-box domain"/>
    <property type="match status" value="1"/>
</dbReference>
<dbReference type="InterPro" id="IPR001810">
    <property type="entry name" value="F-box_dom"/>
</dbReference>
<dbReference type="PANTHER" id="PTHR31111:SF136">
    <property type="entry name" value="F-BOX ASSOCIATED DOMAIN-CONTAINING PROTEIN"/>
    <property type="match status" value="1"/>
</dbReference>
<dbReference type="InterPro" id="IPR013187">
    <property type="entry name" value="F-box-assoc_dom_typ3"/>
</dbReference>
<proteinExistence type="predicted"/>
<dbReference type="Gramene" id="TraesCLE_scaffold_011580_01G000300.1">
    <property type="protein sequence ID" value="TraesCLE_scaffold_011580_01G000300.1"/>
    <property type="gene ID" value="TraesCLE_scaffold_011580_01G000300"/>
</dbReference>
<dbReference type="Proteomes" id="UP000019116">
    <property type="component" value="Chromosome 6B"/>
</dbReference>
<protein>
    <recommendedName>
        <fullName evidence="1">F-box domain-containing protein</fullName>
    </recommendedName>
</protein>
<dbReference type="Gramene" id="TraesRN6B0100202300.1">
    <property type="protein sequence ID" value="TraesRN6B0100202300.1"/>
    <property type="gene ID" value="TraesRN6B0100202300"/>
</dbReference>
<dbReference type="NCBIfam" id="TIGR01640">
    <property type="entry name" value="F_box_assoc_1"/>
    <property type="match status" value="1"/>
</dbReference>
<dbReference type="Gramene" id="TraesNOR6B03G03482790.1">
    <property type="protein sequence ID" value="TraesNOR6B03G03482790.1.CDS1"/>
    <property type="gene ID" value="TraesNOR6B03G03482790"/>
</dbReference>
<gene>
    <name evidence="2" type="primary">LOC123133525</name>
</gene>
<dbReference type="Gene3D" id="2.120.10.80">
    <property type="entry name" value="Kelch-type beta propeller"/>
    <property type="match status" value="1"/>
</dbReference>
<dbReference type="CDD" id="cd22157">
    <property type="entry name" value="F-box_AtFBW1-like"/>
    <property type="match status" value="1"/>
</dbReference>
<organism evidence="2">
    <name type="scientific">Triticum aestivum</name>
    <name type="common">Wheat</name>
    <dbReference type="NCBI Taxonomy" id="4565"/>
    <lineage>
        <taxon>Eukaryota</taxon>
        <taxon>Viridiplantae</taxon>
        <taxon>Streptophyta</taxon>
        <taxon>Embryophyta</taxon>
        <taxon>Tracheophyta</taxon>
        <taxon>Spermatophyta</taxon>
        <taxon>Magnoliopsida</taxon>
        <taxon>Liliopsida</taxon>
        <taxon>Poales</taxon>
        <taxon>Poaceae</taxon>
        <taxon>BOP clade</taxon>
        <taxon>Pooideae</taxon>
        <taxon>Triticodae</taxon>
        <taxon>Triticeae</taxon>
        <taxon>Triticinae</taxon>
        <taxon>Triticum</taxon>
    </lineage>
</organism>
<dbReference type="Gramene" id="TraesSYM6B03G03392160.1">
    <property type="protein sequence ID" value="TraesSYM6B03G03392160.1.CDS1"/>
    <property type="gene ID" value="TraesSYM6B03G03392160"/>
</dbReference>
<dbReference type="SUPFAM" id="SSF50998">
    <property type="entry name" value="Quinoprotein alcohol dehydrogenase-like"/>
    <property type="match status" value="1"/>
</dbReference>